<feature type="chain" id="PRO_5035427921" evidence="1">
    <location>
        <begin position="22"/>
        <end position="59"/>
    </location>
</feature>
<accession>A0A8K0FZX6</accession>
<name>A0A8K0FZX6_IGNLU</name>
<sequence length="59" mass="6698">MRCLLLLVLSCLTYNYCYVEGAAIESSDDHSPTLLSKVKQLIENKCLQNANRTTYEEVV</sequence>
<evidence type="ECO:0000313" key="2">
    <source>
        <dbReference type="EMBL" id="KAF2880996.1"/>
    </source>
</evidence>
<dbReference type="Proteomes" id="UP000801492">
    <property type="component" value="Unassembled WGS sequence"/>
</dbReference>
<organism evidence="2 3">
    <name type="scientific">Ignelater luminosus</name>
    <name type="common">Cucubano</name>
    <name type="synonym">Pyrophorus luminosus</name>
    <dbReference type="NCBI Taxonomy" id="2038154"/>
    <lineage>
        <taxon>Eukaryota</taxon>
        <taxon>Metazoa</taxon>
        <taxon>Ecdysozoa</taxon>
        <taxon>Arthropoda</taxon>
        <taxon>Hexapoda</taxon>
        <taxon>Insecta</taxon>
        <taxon>Pterygota</taxon>
        <taxon>Neoptera</taxon>
        <taxon>Endopterygota</taxon>
        <taxon>Coleoptera</taxon>
        <taxon>Polyphaga</taxon>
        <taxon>Elateriformia</taxon>
        <taxon>Elateroidea</taxon>
        <taxon>Elateridae</taxon>
        <taxon>Agrypninae</taxon>
        <taxon>Pyrophorini</taxon>
        <taxon>Ignelater</taxon>
    </lineage>
</organism>
<proteinExistence type="predicted"/>
<gene>
    <name evidence="2" type="ORF">ILUMI_25176</name>
</gene>
<protein>
    <submittedName>
        <fullName evidence="2">Uncharacterized protein</fullName>
    </submittedName>
</protein>
<dbReference type="EMBL" id="VTPC01090879">
    <property type="protein sequence ID" value="KAF2880996.1"/>
    <property type="molecule type" value="Genomic_DNA"/>
</dbReference>
<keyword evidence="1" id="KW-0732">Signal</keyword>
<evidence type="ECO:0000313" key="3">
    <source>
        <dbReference type="Proteomes" id="UP000801492"/>
    </source>
</evidence>
<reference evidence="2" key="1">
    <citation type="submission" date="2019-08" db="EMBL/GenBank/DDBJ databases">
        <title>The genome of the North American firefly Photinus pyralis.</title>
        <authorList>
            <consortium name="Photinus pyralis genome working group"/>
            <person name="Fallon T.R."/>
            <person name="Sander Lower S.E."/>
            <person name="Weng J.-K."/>
        </authorList>
    </citation>
    <scope>NUCLEOTIDE SEQUENCE</scope>
    <source>
        <strain evidence="2">TRF0915ILg1</strain>
        <tissue evidence="2">Whole body</tissue>
    </source>
</reference>
<feature type="signal peptide" evidence="1">
    <location>
        <begin position="1"/>
        <end position="21"/>
    </location>
</feature>
<dbReference type="AlphaFoldDB" id="A0A8K0FZX6"/>
<keyword evidence="3" id="KW-1185">Reference proteome</keyword>
<comment type="caution">
    <text evidence="2">The sequence shown here is derived from an EMBL/GenBank/DDBJ whole genome shotgun (WGS) entry which is preliminary data.</text>
</comment>
<feature type="non-terminal residue" evidence="2">
    <location>
        <position position="1"/>
    </location>
</feature>
<evidence type="ECO:0000256" key="1">
    <source>
        <dbReference type="SAM" id="SignalP"/>
    </source>
</evidence>